<dbReference type="Gene3D" id="3.55.50.10">
    <property type="entry name" value="Baseplate protein-like domains"/>
    <property type="match status" value="1"/>
</dbReference>
<dbReference type="AlphaFoldDB" id="A0A158ABS0"/>
<dbReference type="Pfam" id="PF05954">
    <property type="entry name" value="Phage_GPD"/>
    <property type="match status" value="1"/>
</dbReference>
<gene>
    <name evidence="5" type="ORF">AWB76_02148</name>
</gene>
<evidence type="ECO:0000313" key="5">
    <source>
        <dbReference type="EMBL" id="SAK55291.1"/>
    </source>
</evidence>
<dbReference type="NCBIfam" id="TIGR01646">
    <property type="entry name" value="vgr_GE"/>
    <property type="match status" value="1"/>
</dbReference>
<dbReference type="NCBIfam" id="TIGR03361">
    <property type="entry name" value="VI_Rhs_Vgr"/>
    <property type="match status" value="1"/>
</dbReference>
<dbReference type="SUPFAM" id="SSF69279">
    <property type="entry name" value="Phage tail proteins"/>
    <property type="match status" value="2"/>
</dbReference>
<sequence length="780" mass="86413">MSMVLPSQAYVLQIKPQPAPISILRFNGETEISELYRFNIEFTSAVADIPMEQVVGRPAIFTIAPIDPDEAYLQQMFGERWKDFSKVSPPSVTHGVIDKFETLSTSADETRYRVTLVPKIAELARGRKSRLFQKQSVVEIVTDTLRHYGYRLGVDFDFKALRGTYKRLEYETQFYETTFAFIQRICAEAGIWFRFEQKSDRTVIIFGDDLDAYARKQRVVPYRSHSGLESAGAESIRSLRTITQRVPEAVQLNDYNHRQADVNLLVEENTARADKTTDGVDGTWGEHYETLEEGRQIARLRHEAYIATQISYRGRGNPFSLEVGEVIRLDVNPKDAPNGLFITSMRCGGGRGVSYWNNFRAIPADRRWRTSIDSIKRPKAEGIWPARVDSPGNYHYGYLDEKGRYVVKMPFDLDEWSPGGASRPIRMAKPYAGADYGHHMPLIHGTEVALIFTAQDPNRPVIVGSLHDSLNPDLVNNLNNTRNLIRTAAQNELRMEDKENFEHIHLTTPFQTSELNLGHMVDEERKERGRGAELRSDEHVAVRGGKGVLLSAEPQPNSSGQQLAMQDADATFSQARDLLRSLNDSANTAKAWLAEVDQQRSLIEEKLTKLGRPVLIATAPDGLGIASGEQVQVASRKQMFVTSGEGLDIGAFKRITVAAGEALSFFAAKLGIRLFAAKGKVQIQAQSDALELLAMQGMVMSSADGDVTITGHKGVTIGDGSGAYIKLSGGKITLGSPAGEIEVKGNLTIGGADGGSFTFPSWSDTPVQDIKNPISFGFSE</sequence>
<dbReference type="Pfam" id="PF13296">
    <property type="entry name" value="T6SS_Vgr"/>
    <property type="match status" value="1"/>
</dbReference>
<comment type="similarity">
    <text evidence="1">Belongs to the VgrG protein family.</text>
</comment>
<keyword evidence="6" id="KW-1185">Reference proteome</keyword>
<dbReference type="InterPro" id="IPR017847">
    <property type="entry name" value="T6SS_RhsGE_Vgr_subset"/>
</dbReference>
<dbReference type="InterPro" id="IPR028244">
    <property type="entry name" value="T6SS_Rhs_Vgr_dom"/>
</dbReference>
<dbReference type="RefSeq" id="WP_061160076.1">
    <property type="nucleotide sequence ID" value="NZ_FCOI02000005.1"/>
</dbReference>
<reference evidence="6" key="1">
    <citation type="submission" date="2016-01" db="EMBL/GenBank/DDBJ databases">
        <authorList>
            <person name="Peeters Charlotte."/>
        </authorList>
    </citation>
    <scope>NUCLEOTIDE SEQUENCE [LARGE SCALE GENOMIC DNA]</scope>
</reference>
<feature type="domain" description="Gp5/Type VI secretion system Vgr protein OB-fold" evidence="2">
    <location>
        <begin position="416"/>
        <end position="467"/>
    </location>
</feature>
<dbReference type="STRING" id="1777137.AWB76_02148"/>
<feature type="domain" description="Putative type VI secretion system Rhs element associated Vgr" evidence="4">
    <location>
        <begin position="486"/>
        <end position="586"/>
    </location>
</feature>
<dbReference type="OrthoDB" id="8590234at2"/>
<evidence type="ECO:0000259" key="2">
    <source>
        <dbReference type="Pfam" id="PF04717"/>
    </source>
</evidence>
<accession>A0A158ABS0</accession>
<proteinExistence type="inferred from homology"/>
<protein>
    <submittedName>
        <fullName evidence="5">Rhs element Vgr protein</fullName>
    </submittedName>
</protein>
<dbReference type="EMBL" id="FCOI02000005">
    <property type="protein sequence ID" value="SAK55291.1"/>
    <property type="molecule type" value="Genomic_DNA"/>
</dbReference>
<dbReference type="InterPro" id="IPR018769">
    <property type="entry name" value="VgrG2_DUF2345"/>
</dbReference>
<feature type="domain" description="DUF2345" evidence="3">
    <location>
        <begin position="605"/>
        <end position="745"/>
    </location>
</feature>
<dbReference type="InterPro" id="IPR006533">
    <property type="entry name" value="T6SS_Vgr_RhsGE"/>
</dbReference>
<dbReference type="Gene3D" id="2.30.110.50">
    <property type="match status" value="1"/>
</dbReference>
<evidence type="ECO:0000313" key="6">
    <source>
        <dbReference type="Proteomes" id="UP000054624"/>
    </source>
</evidence>
<evidence type="ECO:0000259" key="4">
    <source>
        <dbReference type="Pfam" id="PF13296"/>
    </source>
</evidence>
<dbReference type="Gene3D" id="2.40.50.230">
    <property type="entry name" value="Gp5 N-terminal domain"/>
    <property type="match status" value="1"/>
</dbReference>
<evidence type="ECO:0000256" key="1">
    <source>
        <dbReference type="ARBA" id="ARBA00005558"/>
    </source>
</evidence>
<dbReference type="SUPFAM" id="SSF69255">
    <property type="entry name" value="gp5 N-terminal domain-like"/>
    <property type="match status" value="1"/>
</dbReference>
<dbReference type="InterPro" id="IPR037026">
    <property type="entry name" value="Vgr_OB-fold_dom_sf"/>
</dbReference>
<evidence type="ECO:0000259" key="3">
    <source>
        <dbReference type="Pfam" id="PF10106"/>
    </source>
</evidence>
<dbReference type="Pfam" id="PF10106">
    <property type="entry name" value="DUF2345"/>
    <property type="match status" value="1"/>
</dbReference>
<dbReference type="Gene3D" id="4.10.220.110">
    <property type="match status" value="1"/>
</dbReference>
<dbReference type="Pfam" id="PF04717">
    <property type="entry name" value="Phage_base_V"/>
    <property type="match status" value="1"/>
</dbReference>
<organism evidence="5 6">
    <name type="scientific">Caballeronia temeraria</name>
    <dbReference type="NCBI Taxonomy" id="1777137"/>
    <lineage>
        <taxon>Bacteria</taxon>
        <taxon>Pseudomonadati</taxon>
        <taxon>Pseudomonadota</taxon>
        <taxon>Betaproteobacteria</taxon>
        <taxon>Burkholderiales</taxon>
        <taxon>Burkholderiaceae</taxon>
        <taxon>Caballeronia</taxon>
    </lineage>
</organism>
<dbReference type="InterPro" id="IPR006531">
    <property type="entry name" value="Gp5/Vgr_OB"/>
</dbReference>
<name>A0A158ABS0_9BURK</name>
<dbReference type="Proteomes" id="UP000054624">
    <property type="component" value="Unassembled WGS sequence"/>
</dbReference>